<organism evidence="9 10">
    <name type="scientific">Candidatus Kuenenbacteria bacterium CG1_02_38_13</name>
    <dbReference type="NCBI Taxonomy" id="1805235"/>
    <lineage>
        <taxon>Bacteria</taxon>
        <taxon>Candidatus Kueneniibacteriota</taxon>
    </lineage>
</organism>
<feature type="compositionally biased region" description="Basic and acidic residues" evidence="8">
    <location>
        <begin position="130"/>
        <end position="140"/>
    </location>
</feature>
<keyword evidence="5 7" id="KW-0687">Ribonucleoprotein</keyword>
<dbReference type="GO" id="GO:0019843">
    <property type="term" value="F:rRNA binding"/>
    <property type="evidence" value="ECO:0007669"/>
    <property type="project" value="UniProtKB-UniRule"/>
</dbReference>
<dbReference type="FunFam" id="2.40.30.10:FF:000004">
    <property type="entry name" value="50S ribosomal protein L3"/>
    <property type="match status" value="1"/>
</dbReference>
<feature type="region of interest" description="Disordered" evidence="8">
    <location>
        <begin position="124"/>
        <end position="149"/>
    </location>
</feature>
<dbReference type="SUPFAM" id="SSF50447">
    <property type="entry name" value="Translation proteins"/>
    <property type="match status" value="1"/>
</dbReference>
<evidence type="ECO:0000313" key="10">
    <source>
        <dbReference type="Proteomes" id="UP000182465"/>
    </source>
</evidence>
<dbReference type="EMBL" id="MNVB01000058">
    <property type="protein sequence ID" value="OIO16564.1"/>
    <property type="molecule type" value="Genomic_DNA"/>
</dbReference>
<evidence type="ECO:0000256" key="3">
    <source>
        <dbReference type="ARBA" id="ARBA00022884"/>
    </source>
</evidence>
<comment type="function">
    <text evidence="7">One of the primary rRNA binding proteins, it binds directly near the 3'-end of the 23S rRNA, where it nucleates assembly of the 50S subunit.</text>
</comment>
<reference evidence="9 10" key="1">
    <citation type="journal article" date="2016" name="Environ. Microbiol.">
        <title>Genomic resolution of a cold subsurface aquifer community provides metabolic insights for novel microbes adapted to high CO concentrations.</title>
        <authorList>
            <person name="Probst A.J."/>
            <person name="Castelle C.J."/>
            <person name="Singh A."/>
            <person name="Brown C.T."/>
            <person name="Anantharaman K."/>
            <person name="Sharon I."/>
            <person name="Hug L.A."/>
            <person name="Burstein D."/>
            <person name="Emerson J.B."/>
            <person name="Thomas B.C."/>
            <person name="Banfield J.F."/>
        </authorList>
    </citation>
    <scope>NUCLEOTIDE SEQUENCE [LARGE SCALE GENOMIC DNA]</scope>
    <source>
        <strain evidence="9">CG1_02_38_13</strain>
    </source>
</reference>
<protein>
    <recommendedName>
        <fullName evidence="6 7">Large ribosomal subunit protein uL3</fullName>
    </recommendedName>
</protein>
<dbReference type="GO" id="GO:0022625">
    <property type="term" value="C:cytosolic large ribosomal subunit"/>
    <property type="evidence" value="ECO:0007669"/>
    <property type="project" value="TreeGrafter"/>
</dbReference>
<comment type="caution">
    <text evidence="9">The sequence shown here is derived from an EMBL/GenBank/DDBJ whole genome shotgun (WGS) entry which is preliminary data.</text>
</comment>
<dbReference type="NCBIfam" id="TIGR03625">
    <property type="entry name" value="L3_bact"/>
    <property type="match status" value="1"/>
</dbReference>
<comment type="subunit">
    <text evidence="7">Part of the 50S ribosomal subunit. Forms a cluster with proteins L14 and L19.</text>
</comment>
<dbReference type="InterPro" id="IPR000597">
    <property type="entry name" value="Ribosomal_uL3"/>
</dbReference>
<keyword evidence="4 7" id="KW-0689">Ribosomal protein</keyword>
<comment type="similarity">
    <text evidence="1 7">Belongs to the universal ribosomal protein uL3 family.</text>
</comment>
<dbReference type="GO" id="GO:0006412">
    <property type="term" value="P:translation"/>
    <property type="evidence" value="ECO:0007669"/>
    <property type="project" value="UniProtKB-UniRule"/>
</dbReference>
<evidence type="ECO:0000256" key="2">
    <source>
        <dbReference type="ARBA" id="ARBA00022730"/>
    </source>
</evidence>
<dbReference type="PANTHER" id="PTHR11229:SF16">
    <property type="entry name" value="LARGE RIBOSOMAL SUBUNIT PROTEIN UL3C"/>
    <property type="match status" value="1"/>
</dbReference>
<gene>
    <name evidence="7" type="primary">rplC</name>
    <name evidence="9" type="ORF">AUJ29_02595</name>
</gene>
<evidence type="ECO:0000256" key="7">
    <source>
        <dbReference type="HAMAP-Rule" id="MF_01325"/>
    </source>
</evidence>
<evidence type="ECO:0000256" key="6">
    <source>
        <dbReference type="ARBA" id="ARBA00035243"/>
    </source>
</evidence>
<dbReference type="Proteomes" id="UP000182465">
    <property type="component" value="Unassembled WGS sequence"/>
</dbReference>
<dbReference type="Pfam" id="PF00297">
    <property type="entry name" value="Ribosomal_L3"/>
    <property type="match status" value="1"/>
</dbReference>
<dbReference type="Gene3D" id="3.30.160.810">
    <property type="match status" value="1"/>
</dbReference>
<keyword evidence="2 7" id="KW-0699">rRNA-binding</keyword>
<evidence type="ECO:0000256" key="1">
    <source>
        <dbReference type="ARBA" id="ARBA00006540"/>
    </source>
</evidence>
<name>A0A1J4TW64_9BACT</name>
<evidence type="ECO:0000256" key="4">
    <source>
        <dbReference type="ARBA" id="ARBA00022980"/>
    </source>
</evidence>
<dbReference type="Gene3D" id="2.40.30.10">
    <property type="entry name" value="Translation factors"/>
    <property type="match status" value="1"/>
</dbReference>
<dbReference type="PANTHER" id="PTHR11229">
    <property type="entry name" value="50S RIBOSOMAL PROTEIN L3"/>
    <property type="match status" value="1"/>
</dbReference>
<dbReference type="AlphaFoldDB" id="A0A1J4TW64"/>
<accession>A0A1J4TW64</accession>
<evidence type="ECO:0000256" key="5">
    <source>
        <dbReference type="ARBA" id="ARBA00023274"/>
    </source>
</evidence>
<dbReference type="InterPro" id="IPR019927">
    <property type="entry name" value="Ribosomal_uL3_bac/org-type"/>
</dbReference>
<evidence type="ECO:0000313" key="9">
    <source>
        <dbReference type="EMBL" id="OIO16564.1"/>
    </source>
</evidence>
<dbReference type="InterPro" id="IPR009000">
    <property type="entry name" value="Transl_B-barrel_sf"/>
</dbReference>
<dbReference type="GO" id="GO:0003735">
    <property type="term" value="F:structural constituent of ribosome"/>
    <property type="evidence" value="ECO:0007669"/>
    <property type="project" value="UniProtKB-UniRule"/>
</dbReference>
<sequence>MKFILGQKVEMTQIFKEDGDVVPVTVVLALPSRVVQVKTAQGKDGYNAVKIGLPGKKKLSKTALGQLCKLGNLQYIREFRTEGQSDFQKGDTITVGTFNVGDKVKIIGISKGKGFQGVVKRHGFSGQKATHGDKDQERAHGSIGSSEPARVFPGIKMPGHMGNAQVTIKNLEIVRVDIENSKLYIKGAVPGARNGLLLISG</sequence>
<keyword evidence="3 7" id="KW-0694">RNA-binding</keyword>
<evidence type="ECO:0000256" key="8">
    <source>
        <dbReference type="SAM" id="MobiDB-lite"/>
    </source>
</evidence>
<proteinExistence type="inferred from homology"/>
<dbReference type="HAMAP" id="MF_01325_B">
    <property type="entry name" value="Ribosomal_uL3_B"/>
    <property type="match status" value="1"/>
</dbReference>